<dbReference type="AlphaFoldDB" id="A0A8H7K6V9"/>
<accession>A0A8H7K6V9</accession>
<evidence type="ECO:0000313" key="3">
    <source>
        <dbReference type="EMBL" id="KAF9744610.1"/>
    </source>
</evidence>
<keyword evidence="2" id="KW-0732">Signal</keyword>
<feature type="region of interest" description="Disordered" evidence="1">
    <location>
        <begin position="65"/>
        <end position="117"/>
    </location>
</feature>
<feature type="region of interest" description="Disordered" evidence="1">
    <location>
        <begin position="134"/>
        <end position="183"/>
    </location>
</feature>
<feature type="region of interest" description="Disordered" evidence="1">
    <location>
        <begin position="266"/>
        <end position="309"/>
    </location>
</feature>
<sequence length="441" mass="49348">MVAIKQASLLSTLPLLLAVSSQALASQESGDLVSRDEGAVYERAYDEGLYERDFDDELYERDFDDELDERDFDDELDERDFDDELDERDFDEELDERDFDDELDERDFDDELYERDEDDLFERDEYDLYLEPRGGILSKPKKEKPKISKPTLQGGTNPVAMKDKDLKSSKNRHSSTSMEVPIKLVTSRPRSLYARGGILSKPKKVEKAKIGKPTLQGGTNPVAMKDKDLKSSKNRHSSTSMEVPIKLVTSRPRSLYARGGILSKPKKVEKAKIGKPTLQGGTNPVAMKDKDLKSSKNRHSSTSMEVPIKLVTSRPRSLWARGGVLSKPKKVEKAKIGKPTLQGGTNPVAMKDKDLKSSKNRHSSGSMEVPIKLVTSRPRAVLQRRGGVLSKPKKVEKAKIGKPTLQGGTNPVAMKDKDLKSSNRHSATSMEVPIKLVKSRH</sequence>
<protein>
    <submittedName>
        <fullName evidence="3">Uncharacterized protein</fullName>
    </submittedName>
</protein>
<evidence type="ECO:0000313" key="4">
    <source>
        <dbReference type="Proteomes" id="UP000616885"/>
    </source>
</evidence>
<name>A0A8H7K6V9_BIOOC</name>
<evidence type="ECO:0000256" key="2">
    <source>
        <dbReference type="SAM" id="SignalP"/>
    </source>
</evidence>
<feature type="region of interest" description="Disordered" evidence="1">
    <location>
        <begin position="321"/>
        <end position="441"/>
    </location>
</feature>
<organism evidence="3 4">
    <name type="scientific">Bionectria ochroleuca</name>
    <name type="common">Gliocladium roseum</name>
    <dbReference type="NCBI Taxonomy" id="29856"/>
    <lineage>
        <taxon>Eukaryota</taxon>
        <taxon>Fungi</taxon>
        <taxon>Dikarya</taxon>
        <taxon>Ascomycota</taxon>
        <taxon>Pezizomycotina</taxon>
        <taxon>Sordariomycetes</taxon>
        <taxon>Hypocreomycetidae</taxon>
        <taxon>Hypocreales</taxon>
        <taxon>Bionectriaceae</taxon>
        <taxon>Clonostachys</taxon>
    </lineage>
</organism>
<evidence type="ECO:0000256" key="1">
    <source>
        <dbReference type="SAM" id="MobiDB-lite"/>
    </source>
</evidence>
<dbReference type="Proteomes" id="UP000616885">
    <property type="component" value="Unassembled WGS sequence"/>
</dbReference>
<feature type="signal peptide" evidence="2">
    <location>
        <begin position="1"/>
        <end position="25"/>
    </location>
</feature>
<gene>
    <name evidence="3" type="ORF">IM811_005391</name>
</gene>
<proteinExistence type="predicted"/>
<comment type="caution">
    <text evidence="3">The sequence shown here is derived from an EMBL/GenBank/DDBJ whole genome shotgun (WGS) entry which is preliminary data.</text>
</comment>
<feature type="region of interest" description="Disordered" evidence="1">
    <location>
        <begin position="203"/>
        <end position="246"/>
    </location>
</feature>
<dbReference type="EMBL" id="JADCTT010000014">
    <property type="protein sequence ID" value="KAF9744610.1"/>
    <property type="molecule type" value="Genomic_DNA"/>
</dbReference>
<feature type="chain" id="PRO_5034765969" evidence="2">
    <location>
        <begin position="26"/>
        <end position="441"/>
    </location>
</feature>
<reference evidence="3" key="1">
    <citation type="submission" date="2020-10" db="EMBL/GenBank/DDBJ databases">
        <title>High-Quality Genome Resource of Clonostachys rosea strain S41 by Oxford Nanopore Long-Read Sequencing.</title>
        <authorList>
            <person name="Wang H."/>
        </authorList>
    </citation>
    <scope>NUCLEOTIDE SEQUENCE</scope>
    <source>
        <strain evidence="3">S41</strain>
    </source>
</reference>